<comment type="subcellular location">
    <subcellularLocation>
        <location evidence="1">Membrane</location>
        <topology evidence="1">Multi-pass membrane protein</topology>
    </subcellularLocation>
</comment>
<dbReference type="AlphaFoldDB" id="A0A1A8WUE7"/>
<reference evidence="12" key="1">
    <citation type="submission" date="2016-05" db="EMBL/GenBank/DDBJ databases">
        <authorList>
            <person name="Naeem Raeece"/>
        </authorList>
    </citation>
    <scope>NUCLEOTIDE SEQUENCE [LARGE SCALE GENOMIC DNA]</scope>
</reference>
<dbReference type="InterPro" id="IPR001594">
    <property type="entry name" value="Palmitoyltrfase_DHHC"/>
</dbReference>
<dbReference type="Proteomes" id="UP000078546">
    <property type="component" value="Unassembled WGS sequence"/>
</dbReference>
<feature type="repeat" description="ANK" evidence="8">
    <location>
        <begin position="54"/>
        <end position="86"/>
    </location>
</feature>
<dbReference type="EC" id="2.3.1.225" evidence="9"/>
<proteinExistence type="inferred from homology"/>
<dbReference type="PANTHER" id="PTHR22883:SF23">
    <property type="entry name" value="PALMITOYLTRANSFERASE ZDHHC6"/>
    <property type="match status" value="1"/>
</dbReference>
<protein>
    <recommendedName>
        <fullName evidence="9">Palmitoyltransferase</fullName>
        <ecNumber evidence="9">2.3.1.225</ecNumber>
    </recommendedName>
</protein>
<dbReference type="InterPro" id="IPR002110">
    <property type="entry name" value="Ankyrin_rpt"/>
</dbReference>
<evidence type="ECO:0000256" key="6">
    <source>
        <dbReference type="ARBA" id="ARBA00023315"/>
    </source>
</evidence>
<organism evidence="11 12">
    <name type="scientific">Plasmodium ovale curtisi</name>
    <dbReference type="NCBI Taxonomy" id="864141"/>
    <lineage>
        <taxon>Eukaryota</taxon>
        <taxon>Sar</taxon>
        <taxon>Alveolata</taxon>
        <taxon>Apicomplexa</taxon>
        <taxon>Aconoidasida</taxon>
        <taxon>Haemosporida</taxon>
        <taxon>Plasmodiidae</taxon>
        <taxon>Plasmodium</taxon>
        <taxon>Plasmodium (Plasmodium)</taxon>
    </lineage>
</organism>
<dbReference type="SMART" id="SM00248">
    <property type="entry name" value="ANK"/>
    <property type="match status" value="5"/>
</dbReference>
<dbReference type="Pfam" id="PF01529">
    <property type="entry name" value="DHHC"/>
    <property type="match status" value="1"/>
</dbReference>
<dbReference type="Pfam" id="PF12796">
    <property type="entry name" value="Ank_2"/>
    <property type="match status" value="1"/>
</dbReference>
<evidence type="ECO:0000256" key="9">
    <source>
        <dbReference type="RuleBase" id="RU079119"/>
    </source>
</evidence>
<dbReference type="EMBL" id="FLQV01000607">
    <property type="protein sequence ID" value="SBS96585.1"/>
    <property type="molecule type" value="Genomic_DNA"/>
</dbReference>
<dbReference type="SUPFAM" id="SSF48403">
    <property type="entry name" value="Ankyrin repeat"/>
    <property type="match status" value="1"/>
</dbReference>
<dbReference type="PROSITE" id="PS50297">
    <property type="entry name" value="ANK_REP_REGION"/>
    <property type="match status" value="1"/>
</dbReference>
<keyword evidence="3 9" id="KW-0812">Transmembrane</keyword>
<keyword evidence="4 9" id="KW-1133">Transmembrane helix</keyword>
<sequence length="710" mass="83364">MNRNPTDILNMPHSVSEKAINMNSILFELVKRKDEKIYHFLEQDKDLINCQDENGNSLLHWAVFLSNVYLVCYLLEKNADANIKSGNGQTPLFWAVCTNNIFMIYLLNKYGCNLYEIDNKGYNCLTISVQYNYVLSFFYLIYLGVPITHKDFNNCSVLDWASYNNNIFFLRLFSTFINKLYSIHLSKPSSILHKAILGNAYEAVLYLILNNLQSVQDIATDDNKTIVQFIEENRDQIDPRIYMFLKSKKTQRLCKENNKEKIDALYKPNGTIGPYIIKKKRNVQIAIFLTKCSLQIYRKQSAFVIPHFGPFSIPLFEHSILRPCNEQQQQKKDIKHLGYPSLIRMHTHGNFLLDMFHPALFVIYYFVVSSNPGYLESPKMDKFIGKGDGLSEVVEDSDLLHGNNKTEETQMRAKKEHNEECRGIKREDRNNGEEEVVSEINATFLFIIKNVQKEIEIYEGKNRLVKFREKVKYENIFKLKKELDIRWDICTFEISSFDINKLCPSCFLFKNIRTKHCRYCDKCVDIYDHHCMFTLNCMGIDNSRIFLSWIVSNILFSFFTFYLYISFLIKFTPKYYDITFFISLISVILCLLFTYFMGSVFLRSIFNILENITSNEKFKLYTSKTFFTYELKLGENNEPVVVRKFKNPFDQGAYFNVLNFLKKSKKDLTQGKKTFIQIGENVRSDQIRVFVEKLNERLRQMYASTGNSAT</sequence>
<dbReference type="GO" id="GO:0005794">
    <property type="term" value="C:Golgi apparatus"/>
    <property type="evidence" value="ECO:0007669"/>
    <property type="project" value="TreeGrafter"/>
</dbReference>
<evidence type="ECO:0000256" key="7">
    <source>
        <dbReference type="ARBA" id="ARBA00038298"/>
    </source>
</evidence>
<name>A0A1A8WUE7_PLAOA</name>
<dbReference type="GO" id="GO:0006612">
    <property type="term" value="P:protein targeting to membrane"/>
    <property type="evidence" value="ECO:0007669"/>
    <property type="project" value="TreeGrafter"/>
</dbReference>
<dbReference type="Gene3D" id="1.25.40.20">
    <property type="entry name" value="Ankyrin repeat-containing domain"/>
    <property type="match status" value="1"/>
</dbReference>
<evidence type="ECO:0000256" key="8">
    <source>
        <dbReference type="PROSITE-ProRule" id="PRU00023"/>
    </source>
</evidence>
<evidence type="ECO:0000256" key="5">
    <source>
        <dbReference type="ARBA" id="ARBA00023136"/>
    </source>
</evidence>
<evidence type="ECO:0000256" key="1">
    <source>
        <dbReference type="ARBA" id="ARBA00004141"/>
    </source>
</evidence>
<dbReference type="PROSITE" id="PS50216">
    <property type="entry name" value="DHHC"/>
    <property type="match status" value="1"/>
</dbReference>
<keyword evidence="2 9" id="KW-0808">Transferase</keyword>
<dbReference type="GO" id="GO:0005783">
    <property type="term" value="C:endoplasmic reticulum"/>
    <property type="evidence" value="ECO:0007669"/>
    <property type="project" value="TreeGrafter"/>
</dbReference>
<evidence type="ECO:0000256" key="3">
    <source>
        <dbReference type="ARBA" id="ARBA00022692"/>
    </source>
</evidence>
<dbReference type="PANTHER" id="PTHR22883">
    <property type="entry name" value="ZINC FINGER DHHC DOMAIN CONTAINING PROTEIN"/>
    <property type="match status" value="1"/>
</dbReference>
<dbReference type="PROSITE" id="PS50088">
    <property type="entry name" value="ANK_REPEAT"/>
    <property type="match status" value="2"/>
</dbReference>
<accession>A0A1A8WUE7</accession>
<evidence type="ECO:0000259" key="10">
    <source>
        <dbReference type="Pfam" id="PF01529"/>
    </source>
</evidence>
<feature type="repeat" description="ANK" evidence="8">
    <location>
        <begin position="87"/>
        <end position="119"/>
    </location>
</feature>
<comment type="domain">
    <text evidence="9">The DHHC domain is required for palmitoyltransferase activity.</text>
</comment>
<keyword evidence="5 9" id="KW-0472">Membrane</keyword>
<keyword evidence="6 9" id="KW-0012">Acyltransferase</keyword>
<dbReference type="InterPro" id="IPR036770">
    <property type="entry name" value="Ankyrin_rpt-contain_sf"/>
</dbReference>
<dbReference type="InterPro" id="IPR039859">
    <property type="entry name" value="PFA4/ZDH16/20/ERF2-like"/>
</dbReference>
<evidence type="ECO:0000313" key="12">
    <source>
        <dbReference type="Proteomes" id="UP000078546"/>
    </source>
</evidence>
<dbReference type="GO" id="GO:0016020">
    <property type="term" value="C:membrane"/>
    <property type="evidence" value="ECO:0007669"/>
    <property type="project" value="UniProtKB-SubCell"/>
</dbReference>
<feature type="domain" description="Palmitoyltransferase DHHC" evidence="10">
    <location>
        <begin position="498"/>
        <end position="619"/>
    </location>
</feature>
<keyword evidence="8" id="KW-0040">ANK repeat</keyword>
<comment type="similarity">
    <text evidence="7">Belongs to the DHHC palmitoyltransferase family. PFA5 subfamily.</text>
</comment>
<dbReference type="GO" id="GO:0019706">
    <property type="term" value="F:protein-cysteine S-palmitoyltransferase activity"/>
    <property type="evidence" value="ECO:0007669"/>
    <property type="project" value="UniProtKB-EC"/>
</dbReference>
<evidence type="ECO:0000313" key="11">
    <source>
        <dbReference type="EMBL" id="SBS96585.1"/>
    </source>
</evidence>
<feature type="transmembrane region" description="Helical" evidence="9">
    <location>
        <begin position="546"/>
        <end position="569"/>
    </location>
</feature>
<evidence type="ECO:0000256" key="4">
    <source>
        <dbReference type="ARBA" id="ARBA00022989"/>
    </source>
</evidence>
<feature type="transmembrane region" description="Helical" evidence="9">
    <location>
        <begin position="581"/>
        <end position="602"/>
    </location>
</feature>
<gene>
    <name evidence="11" type="ORF">POVCU1_033070</name>
</gene>
<comment type="catalytic activity">
    <reaction evidence="9">
        <text>L-cysteinyl-[protein] + hexadecanoyl-CoA = S-hexadecanoyl-L-cysteinyl-[protein] + CoA</text>
        <dbReference type="Rhea" id="RHEA:36683"/>
        <dbReference type="Rhea" id="RHEA-COMP:10131"/>
        <dbReference type="Rhea" id="RHEA-COMP:11032"/>
        <dbReference type="ChEBI" id="CHEBI:29950"/>
        <dbReference type="ChEBI" id="CHEBI:57287"/>
        <dbReference type="ChEBI" id="CHEBI:57379"/>
        <dbReference type="ChEBI" id="CHEBI:74151"/>
        <dbReference type="EC" id="2.3.1.225"/>
    </reaction>
</comment>
<evidence type="ECO:0000256" key="2">
    <source>
        <dbReference type="ARBA" id="ARBA00022679"/>
    </source>
</evidence>